<accession>A0A415F8N4</accession>
<keyword evidence="2" id="KW-0175">Coiled coil</keyword>
<dbReference type="Pfam" id="PF26337">
    <property type="entry name" value="Gtf3_C"/>
    <property type="match status" value="1"/>
</dbReference>
<dbReference type="Proteomes" id="UP000286211">
    <property type="component" value="Unassembled WGS sequence"/>
</dbReference>
<evidence type="ECO:0000313" key="5">
    <source>
        <dbReference type="EMBL" id="RHK12498.1"/>
    </source>
</evidence>
<feature type="domain" description="Glucosyltransferase 3-like C-terminal" evidence="4">
    <location>
        <begin position="173"/>
        <end position="339"/>
    </location>
</feature>
<evidence type="ECO:0000259" key="4">
    <source>
        <dbReference type="Pfam" id="PF26337"/>
    </source>
</evidence>
<keyword evidence="1 5" id="KW-0808">Transferase</keyword>
<name>A0A415F8N4_9BACT</name>
<evidence type="ECO:0000313" key="6">
    <source>
        <dbReference type="Proteomes" id="UP000286211"/>
    </source>
</evidence>
<sequence length="343" mass="38908">MEQKRLCYISRNYYNLTSAGNKAKTDNEDTLAEMGAINLGLPRTIRNSKILAFFLDLIGIIRACILLQKDDVLFLQYPVKKYFSFLCHVAHLKGARTVSLIHDLGSFRRKKLTIQKEINRLSNSDYIIASNEKMKGWLKEHGLQKPVGALGLFDYRSESKCPEEVTEREQIKVVYAGALSMKKNSFLIELSKTLNHWQLLVCGNKEGLQGLQNNPMITYQGFVPSEEFIKHIDADFGLVWDGNSLDGCSGEYGQYLKWNSPHKVSFYLRAGLPLIIWKEAAVAPIIEEAGAGITIRSLEELDAILANLTSEEKKEMKKQAVNLAQKLNKGRFLTKTLKEINFR</sequence>
<dbReference type="GO" id="GO:0016740">
    <property type="term" value="F:transferase activity"/>
    <property type="evidence" value="ECO:0007669"/>
    <property type="project" value="UniProtKB-KW"/>
</dbReference>
<dbReference type="PIRSF" id="PIRSF007023">
    <property type="entry name" value="UDP-Galf_transf"/>
    <property type="match status" value="1"/>
</dbReference>
<dbReference type="SUPFAM" id="SSF53756">
    <property type="entry name" value="UDP-Glycosyltransferase/glycogen phosphorylase"/>
    <property type="match status" value="1"/>
</dbReference>
<evidence type="ECO:0000259" key="3">
    <source>
        <dbReference type="Pfam" id="PF26334"/>
    </source>
</evidence>
<dbReference type="Gene3D" id="3.40.50.2000">
    <property type="entry name" value="Glycogen Phosphorylase B"/>
    <property type="match status" value="2"/>
</dbReference>
<evidence type="ECO:0000256" key="2">
    <source>
        <dbReference type="SAM" id="Coils"/>
    </source>
</evidence>
<dbReference type="Pfam" id="PF26334">
    <property type="entry name" value="Gtf3_N"/>
    <property type="match status" value="1"/>
</dbReference>
<proteinExistence type="predicted"/>
<feature type="coiled-coil region" evidence="2">
    <location>
        <begin position="298"/>
        <end position="326"/>
    </location>
</feature>
<comment type="caution">
    <text evidence="5">The sequence shown here is derived from an EMBL/GenBank/DDBJ whole genome shotgun (WGS) entry which is preliminary data.</text>
</comment>
<gene>
    <name evidence="5" type="ORF">DW079_01820</name>
</gene>
<reference evidence="5 6" key="1">
    <citation type="submission" date="2018-08" db="EMBL/GenBank/DDBJ databases">
        <title>A genome reference for cultivated species of the human gut microbiota.</title>
        <authorList>
            <person name="Zou Y."/>
            <person name="Xue W."/>
            <person name="Luo G."/>
        </authorList>
    </citation>
    <scope>NUCLEOTIDE SEQUENCE [LARGE SCALE GENOMIC DNA]</scope>
    <source>
        <strain evidence="5 6">AF46-2NS</strain>
    </source>
</reference>
<dbReference type="AlphaFoldDB" id="A0A415F8N4"/>
<protein>
    <submittedName>
        <fullName evidence="5">Galactofuranosyltransferase</fullName>
    </submittedName>
</protein>
<organism evidence="5 6">
    <name type="scientific">Segatella copri</name>
    <dbReference type="NCBI Taxonomy" id="165179"/>
    <lineage>
        <taxon>Bacteria</taxon>
        <taxon>Pseudomonadati</taxon>
        <taxon>Bacteroidota</taxon>
        <taxon>Bacteroidia</taxon>
        <taxon>Bacteroidales</taxon>
        <taxon>Prevotellaceae</taxon>
        <taxon>Segatella</taxon>
    </lineage>
</organism>
<feature type="domain" description="Glucosyltransferase 3-like N-terminal" evidence="3">
    <location>
        <begin position="7"/>
        <end position="150"/>
    </location>
</feature>
<dbReference type="EMBL" id="QRNB01000005">
    <property type="protein sequence ID" value="RHK12498.1"/>
    <property type="molecule type" value="Genomic_DNA"/>
</dbReference>
<evidence type="ECO:0000256" key="1">
    <source>
        <dbReference type="ARBA" id="ARBA00022679"/>
    </source>
</evidence>
<dbReference type="InterPro" id="IPR058592">
    <property type="entry name" value="Gtf3_C"/>
</dbReference>
<dbReference type="InterPro" id="IPR058591">
    <property type="entry name" value="Gtf3_N"/>
</dbReference>